<evidence type="ECO:0000313" key="8">
    <source>
        <dbReference type="EMBL" id="CAB4543576.1"/>
    </source>
</evidence>
<feature type="transmembrane region" description="Helical" evidence="7">
    <location>
        <begin position="154"/>
        <end position="177"/>
    </location>
</feature>
<reference evidence="8" key="1">
    <citation type="submission" date="2020-05" db="EMBL/GenBank/DDBJ databases">
        <authorList>
            <person name="Chiriac C."/>
            <person name="Salcher M."/>
            <person name="Ghai R."/>
            <person name="Kavagutti S V."/>
        </authorList>
    </citation>
    <scope>NUCLEOTIDE SEQUENCE</scope>
</reference>
<gene>
    <name evidence="8" type="ORF">UFOPK1433_00644</name>
    <name evidence="9" type="ORF">UFOPK1843_01083</name>
</gene>
<dbReference type="PIRSF" id="PIRSF002744">
    <property type="entry name" value="Pur-cyt_permease"/>
    <property type="match status" value="1"/>
</dbReference>
<accession>A0A6J6BXF2</accession>
<feature type="transmembrane region" description="Helical" evidence="7">
    <location>
        <begin position="257"/>
        <end position="278"/>
    </location>
</feature>
<feature type="transmembrane region" description="Helical" evidence="7">
    <location>
        <begin position="412"/>
        <end position="433"/>
    </location>
</feature>
<dbReference type="InterPro" id="IPR001248">
    <property type="entry name" value="Pur-cyt_permease"/>
</dbReference>
<dbReference type="GO" id="GO:0022857">
    <property type="term" value="F:transmembrane transporter activity"/>
    <property type="evidence" value="ECO:0007669"/>
    <property type="project" value="InterPro"/>
</dbReference>
<keyword evidence="4 7" id="KW-0812">Transmembrane</keyword>
<evidence type="ECO:0000313" key="9">
    <source>
        <dbReference type="EMBL" id="CAB4615266.1"/>
    </source>
</evidence>
<protein>
    <submittedName>
        <fullName evidence="8">Unannotated protein</fullName>
    </submittedName>
</protein>
<feature type="transmembrane region" description="Helical" evidence="7">
    <location>
        <begin position="337"/>
        <end position="360"/>
    </location>
</feature>
<organism evidence="8">
    <name type="scientific">freshwater metagenome</name>
    <dbReference type="NCBI Taxonomy" id="449393"/>
    <lineage>
        <taxon>unclassified sequences</taxon>
        <taxon>metagenomes</taxon>
        <taxon>ecological metagenomes</taxon>
    </lineage>
</organism>
<evidence type="ECO:0000256" key="4">
    <source>
        <dbReference type="ARBA" id="ARBA00022692"/>
    </source>
</evidence>
<keyword evidence="5 7" id="KW-1133">Transmembrane helix</keyword>
<feature type="transmembrane region" description="Helical" evidence="7">
    <location>
        <begin position="219"/>
        <end position="237"/>
    </location>
</feature>
<evidence type="ECO:0000256" key="7">
    <source>
        <dbReference type="SAM" id="Phobius"/>
    </source>
</evidence>
<keyword evidence="3" id="KW-0813">Transport</keyword>
<dbReference type="AlphaFoldDB" id="A0A6J6BXF2"/>
<dbReference type="PANTHER" id="PTHR31806:SF1">
    <property type="entry name" value="PURINE-CYTOSINE PERMEASE FCY2-RELATED"/>
    <property type="match status" value="1"/>
</dbReference>
<feature type="transmembrane region" description="Helical" evidence="7">
    <location>
        <begin position="69"/>
        <end position="93"/>
    </location>
</feature>
<dbReference type="GO" id="GO:0005886">
    <property type="term" value="C:plasma membrane"/>
    <property type="evidence" value="ECO:0007669"/>
    <property type="project" value="TreeGrafter"/>
</dbReference>
<dbReference type="Pfam" id="PF02133">
    <property type="entry name" value="Transp_cyt_pur"/>
    <property type="match status" value="1"/>
</dbReference>
<keyword evidence="6 7" id="KW-0472">Membrane</keyword>
<feature type="transmembrane region" description="Helical" evidence="7">
    <location>
        <begin position="366"/>
        <end position="383"/>
    </location>
</feature>
<feature type="transmembrane region" description="Helical" evidence="7">
    <location>
        <begin position="43"/>
        <end position="63"/>
    </location>
</feature>
<dbReference type="EMBL" id="CAEZUR010000108">
    <property type="protein sequence ID" value="CAB4615266.1"/>
    <property type="molecule type" value="Genomic_DNA"/>
</dbReference>
<sequence length="472" mass="50522">MTNDGNSVKMHDGIPLDVAGGVEAHGIDHIPANERYGRARQLIGVWATSQANYVVLVMGGVLVAMGLSFWQALAVIVIGNLFSVLTGFISATGPVSGTPSQIIQRALFGPKGNLVSQVFTGWMVNCIFLALNWIGAAFIIFAVMERFGIATDNFVKGAVISVLAAITLVISVYGYNFITKAYKYISWSFLAVFGVATFFLFTTVKGDVNAVPPLEGPDFWIVAFAGVSLLACTPISYTNGADFSRYLPAKTPIRNIVGSVTLGYMLPSVLLSALGAYVTAALQADDPQTVIEGVLPAWFSPLFTIAVVIGTVANNAMTAYSSGLVLQTIGIRLRRSITVIADGIFGVIVTLLAVLVWDFIDAMNTLLQLIVVTVAPLISLYLADMWLRRNKYDGPALEAATKGGKYWYTNGYNVAGIIAFLAGFTAAVLTVYTDFYQGPILGLLGGLDISFEVGILLPAFIYIALMRNKLTI</sequence>
<dbReference type="PANTHER" id="PTHR31806">
    <property type="entry name" value="PURINE-CYTOSINE PERMEASE FCY2-RELATED"/>
    <property type="match status" value="1"/>
</dbReference>
<name>A0A6J6BXF2_9ZZZZ</name>
<evidence type="ECO:0000256" key="5">
    <source>
        <dbReference type="ARBA" id="ARBA00022989"/>
    </source>
</evidence>
<evidence type="ECO:0000256" key="1">
    <source>
        <dbReference type="ARBA" id="ARBA00004141"/>
    </source>
</evidence>
<evidence type="ECO:0000256" key="6">
    <source>
        <dbReference type="ARBA" id="ARBA00023136"/>
    </source>
</evidence>
<proteinExistence type="inferred from homology"/>
<feature type="transmembrane region" description="Helical" evidence="7">
    <location>
        <begin position="439"/>
        <end position="465"/>
    </location>
</feature>
<comment type="subcellular location">
    <subcellularLocation>
        <location evidence="1">Membrane</location>
        <topology evidence="1">Multi-pass membrane protein</topology>
    </subcellularLocation>
</comment>
<evidence type="ECO:0000256" key="3">
    <source>
        <dbReference type="ARBA" id="ARBA00022448"/>
    </source>
</evidence>
<dbReference type="InterPro" id="IPR026030">
    <property type="entry name" value="Pur-cyt_permease_Fcy2/21/22"/>
</dbReference>
<dbReference type="EMBL" id="CAEZSN010000063">
    <property type="protein sequence ID" value="CAB4543576.1"/>
    <property type="molecule type" value="Genomic_DNA"/>
</dbReference>
<dbReference type="Gene3D" id="1.10.4160.10">
    <property type="entry name" value="Hydantoin permease"/>
    <property type="match status" value="1"/>
</dbReference>
<feature type="transmembrane region" description="Helical" evidence="7">
    <location>
        <begin position="114"/>
        <end position="142"/>
    </location>
</feature>
<evidence type="ECO:0000256" key="2">
    <source>
        <dbReference type="ARBA" id="ARBA00008974"/>
    </source>
</evidence>
<feature type="transmembrane region" description="Helical" evidence="7">
    <location>
        <begin position="184"/>
        <end position="204"/>
    </location>
</feature>
<comment type="similarity">
    <text evidence="2">Belongs to the purine-cytosine permease (2.A.39) family.</text>
</comment>
<feature type="transmembrane region" description="Helical" evidence="7">
    <location>
        <begin position="298"/>
        <end position="316"/>
    </location>
</feature>